<evidence type="ECO:0000256" key="1">
    <source>
        <dbReference type="ARBA" id="ARBA00009333"/>
    </source>
</evidence>
<evidence type="ECO:0000256" key="5">
    <source>
        <dbReference type="ARBA" id="ARBA00023157"/>
    </source>
</evidence>
<protein>
    <submittedName>
        <fullName evidence="8">Thioredoxin reductase</fullName>
    </submittedName>
</protein>
<dbReference type="Gene3D" id="3.50.50.60">
    <property type="entry name" value="FAD/NAD(P)-binding domain"/>
    <property type="match status" value="2"/>
</dbReference>
<dbReference type="InterPro" id="IPR050097">
    <property type="entry name" value="Ferredoxin-NADP_redctase_2"/>
</dbReference>
<dbReference type="PANTHER" id="PTHR48105">
    <property type="entry name" value="THIOREDOXIN REDUCTASE 1-RELATED-RELATED"/>
    <property type="match status" value="1"/>
</dbReference>
<dbReference type="PRINTS" id="PR00368">
    <property type="entry name" value="FADPNR"/>
</dbReference>
<dbReference type="AlphaFoldDB" id="A0AA35WEQ7"/>
<name>A0AA35WEQ7_GEOBA</name>
<dbReference type="InterPro" id="IPR036188">
    <property type="entry name" value="FAD/NAD-bd_sf"/>
</dbReference>
<keyword evidence="4" id="KW-0560">Oxidoreductase</keyword>
<dbReference type="EMBL" id="CASHTH010001370">
    <property type="protein sequence ID" value="CAI8014531.1"/>
    <property type="molecule type" value="Genomic_DNA"/>
</dbReference>
<keyword evidence="2" id="KW-0285">Flavoprotein</keyword>
<dbReference type="PRINTS" id="PR00469">
    <property type="entry name" value="PNDRDTASEII"/>
</dbReference>
<dbReference type="Proteomes" id="UP001174909">
    <property type="component" value="Unassembled WGS sequence"/>
</dbReference>
<gene>
    <name evidence="8" type="ORF">GBAR_LOCUS9059</name>
</gene>
<dbReference type="GO" id="GO:0097237">
    <property type="term" value="P:cellular response to toxic substance"/>
    <property type="evidence" value="ECO:0007669"/>
    <property type="project" value="UniProtKB-ARBA"/>
</dbReference>
<dbReference type="SUPFAM" id="SSF51905">
    <property type="entry name" value="FAD/NAD(P)-binding domain"/>
    <property type="match status" value="1"/>
</dbReference>
<dbReference type="InterPro" id="IPR023753">
    <property type="entry name" value="FAD/NAD-binding_dom"/>
</dbReference>
<dbReference type="Pfam" id="PF07992">
    <property type="entry name" value="Pyr_redox_2"/>
    <property type="match status" value="1"/>
</dbReference>
<dbReference type="PROSITE" id="PS00573">
    <property type="entry name" value="PYRIDINE_REDOX_2"/>
    <property type="match status" value="1"/>
</dbReference>
<keyword evidence="3" id="KW-0274">FAD</keyword>
<evidence type="ECO:0000256" key="2">
    <source>
        <dbReference type="ARBA" id="ARBA00022630"/>
    </source>
</evidence>
<keyword evidence="6" id="KW-0676">Redox-active center</keyword>
<sequence>MLMDTATNITIDGDYLQITGDGGDSYRGKAVIMAAGSSLRTLGIPGEEEFNRRGVSHCATCDGPMYMGQTVAVVGGGDSAADEALTLTEYADRVILFHRSDELDAQSVLRERIAASPRLRCATTPRSLRSWAKMP</sequence>
<evidence type="ECO:0000256" key="3">
    <source>
        <dbReference type="ARBA" id="ARBA00022827"/>
    </source>
</evidence>
<evidence type="ECO:0000313" key="9">
    <source>
        <dbReference type="Proteomes" id="UP001174909"/>
    </source>
</evidence>
<reference evidence="8" key="1">
    <citation type="submission" date="2023-03" db="EMBL/GenBank/DDBJ databases">
        <authorList>
            <person name="Steffen K."/>
            <person name="Cardenas P."/>
        </authorList>
    </citation>
    <scope>NUCLEOTIDE SEQUENCE</scope>
</reference>
<feature type="domain" description="FAD/NAD(P)-binding" evidence="7">
    <location>
        <begin position="8"/>
        <end position="107"/>
    </location>
</feature>
<evidence type="ECO:0000313" key="8">
    <source>
        <dbReference type="EMBL" id="CAI8014531.1"/>
    </source>
</evidence>
<organism evidence="8 9">
    <name type="scientific">Geodia barretti</name>
    <name type="common">Barrett's horny sponge</name>
    <dbReference type="NCBI Taxonomy" id="519541"/>
    <lineage>
        <taxon>Eukaryota</taxon>
        <taxon>Metazoa</taxon>
        <taxon>Porifera</taxon>
        <taxon>Demospongiae</taxon>
        <taxon>Heteroscleromorpha</taxon>
        <taxon>Tetractinellida</taxon>
        <taxon>Astrophorina</taxon>
        <taxon>Geodiidae</taxon>
        <taxon>Geodia</taxon>
    </lineage>
</organism>
<comment type="similarity">
    <text evidence="1">Belongs to the class-II pyridine nucleotide-disulfide oxidoreductase family.</text>
</comment>
<comment type="caution">
    <text evidence="8">The sequence shown here is derived from an EMBL/GenBank/DDBJ whole genome shotgun (WGS) entry which is preliminary data.</text>
</comment>
<proteinExistence type="inferred from homology"/>
<evidence type="ECO:0000256" key="6">
    <source>
        <dbReference type="ARBA" id="ARBA00023284"/>
    </source>
</evidence>
<dbReference type="GO" id="GO:0016668">
    <property type="term" value="F:oxidoreductase activity, acting on a sulfur group of donors, NAD(P) as acceptor"/>
    <property type="evidence" value="ECO:0007669"/>
    <property type="project" value="UniProtKB-ARBA"/>
</dbReference>
<accession>A0AA35WEQ7</accession>
<evidence type="ECO:0000259" key="7">
    <source>
        <dbReference type="Pfam" id="PF07992"/>
    </source>
</evidence>
<evidence type="ECO:0000256" key="4">
    <source>
        <dbReference type="ARBA" id="ARBA00023002"/>
    </source>
</evidence>
<keyword evidence="5" id="KW-1015">Disulfide bond</keyword>
<dbReference type="InterPro" id="IPR008255">
    <property type="entry name" value="Pyr_nucl-diS_OxRdtase_2_AS"/>
</dbReference>
<keyword evidence="9" id="KW-1185">Reference proteome</keyword>